<protein>
    <recommendedName>
        <fullName evidence="5">Tissue inhibitor of metalloproteinase</fullName>
    </recommendedName>
</protein>
<dbReference type="SUPFAM" id="SSF50242">
    <property type="entry name" value="TIMP-like"/>
    <property type="match status" value="1"/>
</dbReference>
<evidence type="ECO:0000313" key="4">
    <source>
        <dbReference type="Proteomes" id="UP000471501"/>
    </source>
</evidence>
<accession>A0A6I4NPP5</accession>
<dbReference type="RefSeq" id="WP_160373099.1">
    <property type="nucleotide sequence ID" value="NZ_WSTB01000001.1"/>
</dbReference>
<dbReference type="Proteomes" id="UP000471501">
    <property type="component" value="Unassembled WGS sequence"/>
</dbReference>
<dbReference type="AlphaFoldDB" id="A0A6I4NPP5"/>
<proteinExistence type="predicted"/>
<keyword evidence="1" id="KW-0472">Membrane</keyword>
<reference evidence="3 4" key="1">
    <citation type="submission" date="2019-12" db="EMBL/GenBank/DDBJ databases">
        <authorList>
            <person name="Kim Y.S."/>
        </authorList>
    </citation>
    <scope>NUCLEOTIDE SEQUENCE [LARGE SCALE GENOMIC DNA]</scope>
    <source>
        <strain evidence="3 4">GA093</strain>
    </source>
</reference>
<keyword evidence="2" id="KW-0732">Signal</keyword>
<name>A0A6I4NPP5_9FLAO</name>
<evidence type="ECO:0008006" key="5">
    <source>
        <dbReference type="Google" id="ProtNLM"/>
    </source>
</evidence>
<dbReference type="InterPro" id="IPR008993">
    <property type="entry name" value="TIMP-like_OB-fold"/>
</dbReference>
<organism evidence="3 4">
    <name type="scientific">Flavobacterium hydrocarbonoxydans</name>
    <dbReference type="NCBI Taxonomy" id="2683249"/>
    <lineage>
        <taxon>Bacteria</taxon>
        <taxon>Pseudomonadati</taxon>
        <taxon>Bacteroidota</taxon>
        <taxon>Flavobacteriia</taxon>
        <taxon>Flavobacteriales</taxon>
        <taxon>Flavobacteriaceae</taxon>
        <taxon>Flavobacterium</taxon>
    </lineage>
</organism>
<sequence length="224" mass="26153">MKLRAIFVLVFFCFFNYSFSCDCPPHQKETMVQKGLQNSDIVFYGELIRVDTIQYTYDFRIIELFKGKYQSKIIHGKGLQNNCEIEPFKKDLWIVYANINKDNTISLSYCLPSQTMEIPPGFLPPIPIAKIYGEKITKTDSLKNDILNLKINNETLYTFFYQLEQLRAYKSAQNSISQKEKTDSELVKYAKYISIFLFLIIVLLSILIFIVFRKKSNSNNSTFS</sequence>
<keyword evidence="4" id="KW-1185">Reference proteome</keyword>
<evidence type="ECO:0000256" key="2">
    <source>
        <dbReference type="SAM" id="SignalP"/>
    </source>
</evidence>
<keyword evidence="1" id="KW-0812">Transmembrane</keyword>
<feature type="transmembrane region" description="Helical" evidence="1">
    <location>
        <begin position="192"/>
        <end position="212"/>
    </location>
</feature>
<keyword evidence="1" id="KW-1133">Transmembrane helix</keyword>
<evidence type="ECO:0000256" key="1">
    <source>
        <dbReference type="SAM" id="Phobius"/>
    </source>
</evidence>
<comment type="caution">
    <text evidence="3">The sequence shown here is derived from an EMBL/GenBank/DDBJ whole genome shotgun (WGS) entry which is preliminary data.</text>
</comment>
<feature type="signal peptide" evidence="2">
    <location>
        <begin position="1"/>
        <end position="20"/>
    </location>
</feature>
<dbReference type="EMBL" id="WSTB01000001">
    <property type="protein sequence ID" value="MWB93184.1"/>
    <property type="molecule type" value="Genomic_DNA"/>
</dbReference>
<gene>
    <name evidence="3" type="ORF">GON26_02335</name>
</gene>
<feature type="chain" id="PRO_5026232120" description="Tissue inhibitor of metalloproteinase" evidence="2">
    <location>
        <begin position="21"/>
        <end position="224"/>
    </location>
</feature>
<dbReference type="Gene3D" id="2.40.50.120">
    <property type="match status" value="1"/>
</dbReference>
<evidence type="ECO:0000313" key="3">
    <source>
        <dbReference type="EMBL" id="MWB93184.1"/>
    </source>
</evidence>